<evidence type="ECO:0000256" key="3">
    <source>
        <dbReference type="ARBA" id="ARBA00022989"/>
    </source>
</evidence>
<evidence type="ECO:0000256" key="5">
    <source>
        <dbReference type="SAM" id="MobiDB-lite"/>
    </source>
</evidence>
<dbReference type="GO" id="GO:0016020">
    <property type="term" value="C:membrane"/>
    <property type="evidence" value="ECO:0007669"/>
    <property type="project" value="InterPro"/>
</dbReference>
<organism evidence="7">
    <name type="scientific">bioreactor metagenome</name>
    <dbReference type="NCBI Taxonomy" id="1076179"/>
    <lineage>
        <taxon>unclassified sequences</taxon>
        <taxon>metagenomes</taxon>
        <taxon>ecological metagenomes</taxon>
    </lineage>
</organism>
<evidence type="ECO:0000256" key="6">
    <source>
        <dbReference type="SAM" id="Phobius"/>
    </source>
</evidence>
<proteinExistence type="inferred from homology"/>
<protein>
    <submittedName>
        <fullName evidence="7">Uncharacterized protein</fullName>
    </submittedName>
</protein>
<feature type="transmembrane region" description="Helical" evidence="6">
    <location>
        <begin position="214"/>
        <end position="238"/>
    </location>
</feature>
<reference evidence="7" key="1">
    <citation type="submission" date="2019-08" db="EMBL/GenBank/DDBJ databases">
        <authorList>
            <person name="Kucharzyk K."/>
            <person name="Murdoch R.W."/>
            <person name="Higgins S."/>
            <person name="Loffler F."/>
        </authorList>
    </citation>
    <scope>NUCLEOTIDE SEQUENCE</scope>
</reference>
<dbReference type="GO" id="GO:0005576">
    <property type="term" value="C:extracellular region"/>
    <property type="evidence" value="ECO:0007669"/>
    <property type="project" value="TreeGrafter"/>
</dbReference>
<dbReference type="PANTHER" id="PTHR39344">
    <property type="entry name" value="UPF0182 PROTEIN SLL1060"/>
    <property type="match status" value="1"/>
</dbReference>
<evidence type="ECO:0000256" key="1">
    <source>
        <dbReference type="ARBA" id="ARBA00022475"/>
    </source>
</evidence>
<name>A0A644VVZ6_9ZZZZ</name>
<evidence type="ECO:0000256" key="4">
    <source>
        <dbReference type="ARBA" id="ARBA00023136"/>
    </source>
</evidence>
<dbReference type="HAMAP" id="MF_01600">
    <property type="entry name" value="UPF0182"/>
    <property type="match status" value="1"/>
</dbReference>
<keyword evidence="4 6" id="KW-0472">Membrane</keyword>
<feature type="region of interest" description="Disordered" evidence="5">
    <location>
        <begin position="876"/>
        <end position="900"/>
    </location>
</feature>
<dbReference type="EMBL" id="VSSQ01000475">
    <property type="protein sequence ID" value="MPL95625.1"/>
    <property type="molecule type" value="Genomic_DNA"/>
</dbReference>
<accession>A0A644VVZ6</accession>
<feature type="transmembrane region" description="Helical" evidence="6">
    <location>
        <begin position="170"/>
        <end position="193"/>
    </location>
</feature>
<dbReference type="Pfam" id="PF03699">
    <property type="entry name" value="UPF0182"/>
    <property type="match status" value="1"/>
</dbReference>
<dbReference type="AlphaFoldDB" id="A0A644VVZ6"/>
<sequence>MGLRRTARIMLVLLGIGLILFIALSGLFEDYLWYSDLGYSQLFWTPLISKGIIQIINGTILFTFIAGTLFSIRHAILTFVNERLRKRLRLVHEMDRPLYHLSQRKMTLWLIIISVLISFGVSFVTGFTGWLEVLTFLNATPFGQGDPIFFKDLGFYVFQLPFFITIYNAFFGPLFFLTFFTIVFYSFAGVIHFQSLLIWKKQAIEINSAARRHLALLITVLFLFKGFGCYFDTFRLLYSQHGLVLGAGYAELHAILPALKALMVLCALGVIGGGLAFFKDEVRLLTLPILAIFISIPLLSGLGPMVLQSLVVIPNELEKETPYIQNEIALTRFAYGLDQISEEDYQADQPLTSETLQKELPTLNNVRLNDPHPLLRTYTQKQGIRPYYKFYNIDMDRYRINGEYRQVMLAPREFSYQDLEKTAQTFVNLRFKYTHGFGVVASFANAVTPEGLPAFTIKDVPPTTDYQELQISQPRIYFGEMTHDWVVVNTDLKEFDYPEGKVNAETRYEGKSGIKLTPFNRLMLSIKHGTLRFYLANEINSQSRILLHRNIMDRVEKLAPFLQYDDNPYLVVDEGRLKWIIDAYTVSKTFPYSSMYPERELNYIRNSVKVVVDAYDGTVDFFAVDAQDPILQTYCKIFPGVFKDLSAMPDTLQTHLRYPETLFKIQSTMLKNFHMTDPTVFYNKEDTWDIAKELFGSEPQNIAPYYSVMRLPDSEQPESVLMIPFTPSSNANNIRNNMVAWLAARMDGEHYGELKLYKVPKNTEVDGPLQVESRIDQAPEISRQLALWDQKGSSVIRGDLVVLPLAGNFLYVEPIYLQSEKAGSIPEMKRVIVAYGDKIVMSETFEEALAQLFGVRLKLSPPPPANVSALAVSPMNAELKPEETEETTEETEEPIDPQEDTQALLKQIEQIREMLNQLEQQFKKITGDSVDVEGGKKADEDVHDVQTDPEGSVSSEQSKTNP</sequence>
<gene>
    <name evidence="7" type="ORF">SDC9_41797</name>
</gene>
<evidence type="ECO:0000313" key="7">
    <source>
        <dbReference type="EMBL" id="MPL95625.1"/>
    </source>
</evidence>
<feature type="compositionally biased region" description="Polar residues" evidence="5">
    <location>
        <begin position="952"/>
        <end position="962"/>
    </location>
</feature>
<feature type="transmembrane region" description="Helical" evidence="6">
    <location>
        <begin position="108"/>
        <end position="131"/>
    </location>
</feature>
<feature type="region of interest" description="Disordered" evidence="5">
    <location>
        <begin position="926"/>
        <end position="962"/>
    </location>
</feature>
<keyword evidence="3 6" id="KW-1133">Transmembrane helix</keyword>
<feature type="compositionally biased region" description="Basic and acidic residues" evidence="5">
    <location>
        <begin position="933"/>
        <end position="946"/>
    </location>
</feature>
<feature type="transmembrane region" description="Helical" evidence="6">
    <location>
        <begin position="258"/>
        <end position="278"/>
    </location>
</feature>
<evidence type="ECO:0000256" key="2">
    <source>
        <dbReference type="ARBA" id="ARBA00022692"/>
    </source>
</evidence>
<dbReference type="InterPro" id="IPR005372">
    <property type="entry name" value="UPF0182"/>
</dbReference>
<feature type="transmembrane region" description="Helical" evidence="6">
    <location>
        <begin position="52"/>
        <end position="80"/>
    </location>
</feature>
<comment type="caution">
    <text evidence="7">The sequence shown here is derived from an EMBL/GenBank/DDBJ whole genome shotgun (WGS) entry which is preliminary data.</text>
</comment>
<feature type="compositionally biased region" description="Acidic residues" evidence="5">
    <location>
        <begin position="883"/>
        <end position="899"/>
    </location>
</feature>
<feature type="transmembrane region" description="Helical" evidence="6">
    <location>
        <begin position="285"/>
        <end position="307"/>
    </location>
</feature>
<keyword evidence="2 6" id="KW-0812">Transmembrane</keyword>
<keyword evidence="1" id="KW-1003">Cell membrane</keyword>
<dbReference type="PANTHER" id="PTHR39344:SF1">
    <property type="entry name" value="UPF0182 PROTEIN SLL1060"/>
    <property type="match status" value="1"/>
</dbReference>